<accession>A0ABQ6NDY5</accession>
<feature type="domain" description="JmjC" evidence="2">
    <location>
        <begin position="192"/>
        <end position="366"/>
    </location>
</feature>
<evidence type="ECO:0000313" key="3">
    <source>
        <dbReference type="EMBL" id="GMI58718.1"/>
    </source>
</evidence>
<dbReference type="EMBL" id="BRYB01006484">
    <property type="protein sequence ID" value="GMI58718.1"/>
    <property type="molecule type" value="Genomic_DNA"/>
</dbReference>
<gene>
    <name evidence="3" type="ORF">TeGR_g12787</name>
</gene>
<dbReference type="PANTHER" id="PTHR12461">
    <property type="entry name" value="HYPOXIA-INDUCIBLE FACTOR 1 ALPHA INHIBITOR-RELATED"/>
    <property type="match status" value="1"/>
</dbReference>
<feature type="compositionally biased region" description="Low complexity" evidence="1">
    <location>
        <begin position="15"/>
        <end position="36"/>
    </location>
</feature>
<proteinExistence type="predicted"/>
<name>A0ABQ6NDY5_9STRA</name>
<dbReference type="Pfam" id="PF13621">
    <property type="entry name" value="Cupin_8"/>
    <property type="match status" value="1"/>
</dbReference>
<sequence length="372" mass="41409">MEAAAPPPPPAPRLIDSSIGGSPIDSPIDSPVDSPSRSLAKEHSYSKLLSLRQLSADHHAPSQAAANRALPELPSSLDFYRRFVSKSRPGKFKLPRELQEALGPLSSLESLQELLGDRPIKVNVTPEHGLGDALFPKPGRANDDRANDDPAELLFVEPQEQEMTFKEFAEHLRPGGTGPERVYYLSSQNDNLHGDLSALLDVVPRTLPFAQEAFGAGPPEAVNLWVGDGRAVTTMHRDPFENVYLVLEGTKTFVLVPPYMGGALYQGFYRRARWRLDGGEDRIEEDEDRTRSVRWVGVDVEEDRGKEEYPLLDAVEPITIDVHAGEMLYLPSMWFHKVKSSGVSISVNFWFDMAFDTPNYVLSEWANAVFDE</sequence>
<evidence type="ECO:0000256" key="1">
    <source>
        <dbReference type="SAM" id="MobiDB-lite"/>
    </source>
</evidence>
<protein>
    <recommendedName>
        <fullName evidence="2">JmjC domain-containing protein</fullName>
    </recommendedName>
</protein>
<dbReference type="Gene3D" id="2.60.120.10">
    <property type="entry name" value="Jelly Rolls"/>
    <property type="match status" value="1"/>
</dbReference>
<dbReference type="SUPFAM" id="SSF51197">
    <property type="entry name" value="Clavaminate synthase-like"/>
    <property type="match status" value="1"/>
</dbReference>
<dbReference type="Proteomes" id="UP001165060">
    <property type="component" value="Unassembled WGS sequence"/>
</dbReference>
<feature type="compositionally biased region" description="Pro residues" evidence="1">
    <location>
        <begin position="1"/>
        <end position="12"/>
    </location>
</feature>
<dbReference type="InterPro" id="IPR041667">
    <property type="entry name" value="Cupin_8"/>
</dbReference>
<reference evidence="3 4" key="1">
    <citation type="journal article" date="2023" name="Commun. Biol.">
        <title>Genome analysis of Parmales, the sister group of diatoms, reveals the evolutionary specialization of diatoms from phago-mixotrophs to photoautotrophs.</title>
        <authorList>
            <person name="Ban H."/>
            <person name="Sato S."/>
            <person name="Yoshikawa S."/>
            <person name="Yamada K."/>
            <person name="Nakamura Y."/>
            <person name="Ichinomiya M."/>
            <person name="Sato N."/>
            <person name="Blanc-Mathieu R."/>
            <person name="Endo H."/>
            <person name="Kuwata A."/>
            <person name="Ogata H."/>
        </authorList>
    </citation>
    <scope>NUCLEOTIDE SEQUENCE [LARGE SCALE GENOMIC DNA]</scope>
</reference>
<dbReference type="SMART" id="SM00558">
    <property type="entry name" value="JmjC"/>
    <property type="match status" value="1"/>
</dbReference>
<evidence type="ECO:0000259" key="2">
    <source>
        <dbReference type="PROSITE" id="PS51184"/>
    </source>
</evidence>
<evidence type="ECO:0000313" key="4">
    <source>
        <dbReference type="Proteomes" id="UP001165060"/>
    </source>
</evidence>
<comment type="caution">
    <text evidence="3">The sequence shown here is derived from an EMBL/GenBank/DDBJ whole genome shotgun (WGS) entry which is preliminary data.</text>
</comment>
<keyword evidence="4" id="KW-1185">Reference proteome</keyword>
<dbReference type="InterPro" id="IPR014710">
    <property type="entry name" value="RmlC-like_jellyroll"/>
</dbReference>
<dbReference type="PROSITE" id="PS51184">
    <property type="entry name" value="JMJC"/>
    <property type="match status" value="1"/>
</dbReference>
<feature type="region of interest" description="Disordered" evidence="1">
    <location>
        <begin position="1"/>
        <end position="41"/>
    </location>
</feature>
<dbReference type="PANTHER" id="PTHR12461:SF99">
    <property type="entry name" value="BIFUNCTIONAL PEPTIDASE AND (3S)-LYSYL HYDROXYLASE JMJD7"/>
    <property type="match status" value="1"/>
</dbReference>
<organism evidence="3 4">
    <name type="scientific">Tetraparma gracilis</name>
    <dbReference type="NCBI Taxonomy" id="2962635"/>
    <lineage>
        <taxon>Eukaryota</taxon>
        <taxon>Sar</taxon>
        <taxon>Stramenopiles</taxon>
        <taxon>Ochrophyta</taxon>
        <taxon>Bolidophyceae</taxon>
        <taxon>Parmales</taxon>
        <taxon>Triparmaceae</taxon>
        <taxon>Tetraparma</taxon>
    </lineage>
</organism>
<dbReference type="InterPro" id="IPR003347">
    <property type="entry name" value="JmjC_dom"/>
</dbReference>